<proteinExistence type="predicted"/>
<keyword evidence="4" id="KW-1185">Reference proteome</keyword>
<dbReference type="EMBL" id="JAAOIW010000002">
    <property type="protein sequence ID" value="NHN29423.1"/>
    <property type="molecule type" value="Genomic_DNA"/>
</dbReference>
<dbReference type="InterPro" id="IPR038727">
    <property type="entry name" value="NadR/Ttd14_AAA_dom"/>
</dbReference>
<evidence type="ECO:0000259" key="1">
    <source>
        <dbReference type="Pfam" id="PF01467"/>
    </source>
</evidence>
<dbReference type="Proteomes" id="UP001165962">
    <property type="component" value="Unassembled WGS sequence"/>
</dbReference>
<evidence type="ECO:0000259" key="2">
    <source>
        <dbReference type="Pfam" id="PF13521"/>
    </source>
</evidence>
<dbReference type="Pfam" id="PF13521">
    <property type="entry name" value="AAA_28"/>
    <property type="match status" value="1"/>
</dbReference>
<dbReference type="SUPFAM" id="SSF52540">
    <property type="entry name" value="P-loop containing nucleoside triphosphate hydrolases"/>
    <property type="match status" value="1"/>
</dbReference>
<name>A0ABX0J0D0_9BACL</name>
<sequence>MHAKKIGLTLGKFAPLHSGHQYMFETALAEMDEVIVIIYDSPDATAIPLPVRSGWIQQLYPQIHVIEAWNGPVESGYTPAIMHAQEQYVIGLLKGRTVTHFYSSERYGDHMSKALQATDRQVDPARVTYPISGTQIREAAHTHRQFVAPLVYRDLLTSVVLLGAPSTGKTTLAAALADTYQTVWMPEYGREYWAQHQQDRRLAPEQLVEIAEGHIEREDALCMEANRYLIVDTNAITTSLFAHYYHGAALPRLTELAHLAATRYDLVFLCETDIPYDNTWDRSGEVHREVFQKQMKADLLQRKIPFIPLSGSLGQRVAKVEAVLKAYTKYDNLGELWGQRLTKNGI</sequence>
<dbReference type="InterPro" id="IPR004821">
    <property type="entry name" value="Cyt_trans-like"/>
</dbReference>
<dbReference type="PANTHER" id="PTHR37512">
    <property type="entry name" value="TRIFUNCTIONAL NAD BIOSYNTHESIS/REGULATOR PROTEIN NADR"/>
    <property type="match status" value="1"/>
</dbReference>
<dbReference type="Gene3D" id="3.40.50.620">
    <property type="entry name" value="HUPs"/>
    <property type="match status" value="1"/>
</dbReference>
<accession>A0ABX0J0D0</accession>
<dbReference type="NCBIfam" id="TIGR00125">
    <property type="entry name" value="cyt_tran_rel"/>
    <property type="match status" value="1"/>
</dbReference>
<reference evidence="3" key="1">
    <citation type="submission" date="2020-03" db="EMBL/GenBank/DDBJ databases">
        <title>Draft sequencing of Paenibacilllus sp. S3N08.</title>
        <authorList>
            <person name="Kim D.-U."/>
        </authorList>
    </citation>
    <scope>NUCLEOTIDE SEQUENCE</scope>
    <source>
        <strain evidence="3">S3N08</strain>
    </source>
</reference>
<dbReference type="Gene3D" id="3.40.50.300">
    <property type="entry name" value="P-loop containing nucleotide triphosphate hydrolases"/>
    <property type="match status" value="1"/>
</dbReference>
<feature type="domain" description="NadR/Ttd14 AAA" evidence="2">
    <location>
        <begin position="159"/>
        <end position="316"/>
    </location>
</feature>
<dbReference type="InterPro" id="IPR014729">
    <property type="entry name" value="Rossmann-like_a/b/a_fold"/>
</dbReference>
<dbReference type="RefSeq" id="WP_166147368.1">
    <property type="nucleotide sequence ID" value="NZ_JAAOIW010000002.1"/>
</dbReference>
<comment type="caution">
    <text evidence="3">The sequence shown here is derived from an EMBL/GenBank/DDBJ whole genome shotgun (WGS) entry which is preliminary data.</text>
</comment>
<dbReference type="PANTHER" id="PTHR37512:SF1">
    <property type="entry name" value="NADR_TTD14 AAA DOMAIN-CONTAINING PROTEIN"/>
    <property type="match status" value="1"/>
</dbReference>
<evidence type="ECO:0000313" key="3">
    <source>
        <dbReference type="EMBL" id="NHN29423.1"/>
    </source>
</evidence>
<dbReference type="InterPro" id="IPR027417">
    <property type="entry name" value="P-loop_NTPase"/>
</dbReference>
<protein>
    <submittedName>
        <fullName evidence="3">AAA family ATPase</fullName>
    </submittedName>
</protein>
<dbReference type="InterPro" id="IPR052735">
    <property type="entry name" value="NAD_biosynth-regulator"/>
</dbReference>
<dbReference type="Pfam" id="PF01467">
    <property type="entry name" value="CTP_transf_like"/>
    <property type="match status" value="1"/>
</dbReference>
<gene>
    <name evidence="3" type="ORF">G9U52_06210</name>
</gene>
<evidence type="ECO:0000313" key="4">
    <source>
        <dbReference type="Proteomes" id="UP001165962"/>
    </source>
</evidence>
<feature type="domain" description="Cytidyltransferase-like" evidence="1">
    <location>
        <begin position="9"/>
        <end position="138"/>
    </location>
</feature>
<organism evidence="3 4">
    <name type="scientific">Paenibacillus agricola</name>
    <dbReference type="NCBI Taxonomy" id="2716264"/>
    <lineage>
        <taxon>Bacteria</taxon>
        <taxon>Bacillati</taxon>
        <taxon>Bacillota</taxon>
        <taxon>Bacilli</taxon>
        <taxon>Bacillales</taxon>
        <taxon>Paenibacillaceae</taxon>
        <taxon>Paenibacillus</taxon>
    </lineage>
</organism>
<dbReference type="SUPFAM" id="SSF52374">
    <property type="entry name" value="Nucleotidylyl transferase"/>
    <property type="match status" value="1"/>
</dbReference>